<reference evidence="2" key="1">
    <citation type="submission" date="2007-08" db="EMBL/GenBank/DDBJ databases">
        <authorList>
            <person name="Frangeul L."/>
        </authorList>
    </citation>
    <scope>NUCLEOTIDE SEQUENCE</scope>
    <source>
        <strain evidence="2">PCC 7806</strain>
    </source>
</reference>
<evidence type="ECO:0000313" key="2">
    <source>
        <dbReference type="EMBL" id="CAO87390.1"/>
    </source>
</evidence>
<dbReference type="EMBL" id="AM778946">
    <property type="protein sequence ID" value="CAO87390.1"/>
    <property type="molecule type" value="Genomic_DNA"/>
</dbReference>
<organism evidence="2">
    <name type="scientific">Microcystis aeruginosa (strain PCC 7806)</name>
    <dbReference type="NCBI Taxonomy" id="267872"/>
    <lineage>
        <taxon>Bacteria</taxon>
        <taxon>Bacillati</taxon>
        <taxon>Cyanobacteriota</taxon>
        <taxon>Cyanophyceae</taxon>
        <taxon>Oscillatoriophycideae</taxon>
        <taxon>Chroococcales</taxon>
        <taxon>Microcystaceae</taxon>
        <taxon>Microcystis</taxon>
    </lineage>
</organism>
<gene>
    <name evidence="2" type="ORF">IPF_2576</name>
</gene>
<protein>
    <submittedName>
        <fullName evidence="2">Similar to Q1IJZ9_ACIBL Hypothetical protein</fullName>
    </submittedName>
</protein>
<feature type="domain" description="Polysaccharide pyruvyl transferase" evidence="1">
    <location>
        <begin position="24"/>
        <end position="320"/>
    </location>
</feature>
<dbReference type="InterPro" id="IPR007345">
    <property type="entry name" value="Polysacch_pyruvyl_Trfase"/>
</dbReference>
<dbReference type="AlphaFoldDB" id="A8YI15"/>
<accession>A8YI15</accession>
<sequence>MYLINFKKLNGFMKVTIITTINHNVGDDFIREGIIYLLKQRFPGENLSIQNVHKHSPITSRYGFEWFRNLRFSQPVDRLLPLKLTKDRLLEADLLVQSGAPVYWSHKGGPNCANSDWFDPLICRRYKLIQERVPFINLAAGSCQTYHSDGTEFLCSQKDVDYVKKLHEITQITTVRDSLAGKILNSLGLNAPIIPCSAIFARDNLGIEPEEPSFVALNYMKGSSHYRFNQDIDIHKWEINFLEFYNQIKNQEQCIFVCHNMAEAIEARKIDPDANIFLSNNHIDYIKFYARAKFGIMNRVHGAFILASFGRPSFTVGTDSRVRMTEEIGLRNAFVNDVNVTRLISEYQYLKNGADSFEERFSQIKTKAYQDYQSALIKLENLL</sequence>
<dbReference type="RefSeq" id="WP_201261437.1">
    <property type="nucleotide sequence ID" value="NZ_CP130696.1"/>
</dbReference>
<name>A8YI15_MICA7</name>
<evidence type="ECO:0000259" key="1">
    <source>
        <dbReference type="Pfam" id="PF04230"/>
    </source>
</evidence>
<proteinExistence type="predicted"/>
<dbReference type="Pfam" id="PF04230">
    <property type="entry name" value="PS_pyruv_trans"/>
    <property type="match status" value="1"/>
</dbReference>